<dbReference type="Proteomes" id="UP000054886">
    <property type="component" value="Unassembled WGS sequence"/>
</dbReference>
<organism evidence="3 4">
    <name type="scientific">Candida glabrata</name>
    <name type="common">Yeast</name>
    <name type="synonym">Torulopsis glabrata</name>
    <dbReference type="NCBI Taxonomy" id="5478"/>
    <lineage>
        <taxon>Eukaryota</taxon>
        <taxon>Fungi</taxon>
        <taxon>Dikarya</taxon>
        <taxon>Ascomycota</taxon>
        <taxon>Saccharomycotina</taxon>
        <taxon>Saccharomycetes</taxon>
        <taxon>Saccharomycetales</taxon>
        <taxon>Saccharomycetaceae</taxon>
        <taxon>Nakaseomyces</taxon>
    </lineage>
</organism>
<dbReference type="VEuPathDB" id="FungiDB:GVI51_K07953"/>
<dbReference type="PANTHER" id="PTHR10663">
    <property type="entry name" value="GUANYL-NUCLEOTIDE EXCHANGE FACTOR"/>
    <property type="match status" value="1"/>
</dbReference>
<sequence>MSQQFSSFIKLKIFQSNHAGHDSKNGSRSETSSAPSNENKSESSLSGSPRKNKMVEALDNELNKLTIKTDDIRFEPPQLVRPATFSPESPQFNFDISNTDKDNYSPSTDHTIHEDGEYDINNTKQDETTGALSEGHRNIKNVFHRRHTSDSLTDSDLSTNQKKTHGKFRRIRHKMSLLDINFKLSPKGSSTDVTKLRDDDSNQQISRRGESKLKSMSQVTSNERLLAPKKQVAVQSFNPSKKSMDSTLSRSSGNPTMSSMTKVRSASSNGSSNLLVKHYSNEKTNPLKLRSMKTASTISLDPIQTESIDENLENSKISQVSTNKLKTINRRRSRTLDLSDYVKNRKGRTSKSVEINSNELSDIRSHSLSFSGRSPLILSRTNSQNQLTTSSERNSRDRPRSPYGNLPAPSSSSSATTASIGGGISSRRSSSIVNALSSLVNLKTSSVTSFKQVPFSSNSGQPQVTLDDLPKPPPPEGSESHVDYLIRISPYGKFLGIILVKKDDPFNRRALYHFLDKYFNLKTDPIDVALRKVLMFLELPKEAQEIDRLLTELGKVIFDQQSESYDPCAWVDADQVYFLLYSLLVLHTDQFNTKNKFKMTKQDFVKLIREDTYSNGNKIPAEILSYYFDNITVRESPIFDLLPPVEVFPLEHVQYGVDRAEIAYSPMRILQDRTLNYEGDYQNVSTPPKLTSRPTSSSISSYFSQNSTTLSGSTIMPVTSDIDIYEKIFTNELREVSLEHQVSKIWDYTEKDWHTVTASYTSNHVGFQNRYKKFYSILMDFKGGYIRIHKNILMKLNLPKYELTKGEGIREDDYCYLKIIQMGEIQTFHQNRKIPLVGSKTSIWKSEYGVLTYIGLLVFEKSDWINPQAEKDEHTGVTNYIIDFKPGFSFVSSNVECFHGMFAVREKNAVGRSHFIKLLSPNSAGASSSRYNGSAGNDYLDSAMYGVDIAQSEKDQSDPNDPLADLCKEEMEGTLVFLHSAKRNLIFKCPSVSARDNWVDAINLISAYDGCDYDPACLDNTLVCKKKYSVQERLVRLHSMDVEKSFKLHELETILMFFRQAIPITMKSRSTLISNIKQIATKMDWLLFEIKRSQTFVNIISEVDGSYDNIFGITTNDYHNDDDISGMIPNINGSFLFTD</sequence>
<dbReference type="SMART" id="SM00222">
    <property type="entry name" value="Sec7"/>
    <property type="match status" value="1"/>
</dbReference>
<dbReference type="PROSITE" id="PS50190">
    <property type="entry name" value="SEC7"/>
    <property type="match status" value="1"/>
</dbReference>
<dbReference type="AlphaFoldDB" id="A0A0W0D7L5"/>
<feature type="region of interest" description="Disordered" evidence="1">
    <location>
        <begin position="145"/>
        <end position="164"/>
    </location>
</feature>
<dbReference type="SUPFAM" id="SSF48425">
    <property type="entry name" value="Sec7 domain"/>
    <property type="match status" value="1"/>
</dbReference>
<feature type="compositionally biased region" description="Low complexity" evidence="1">
    <location>
        <begin position="410"/>
        <end position="426"/>
    </location>
</feature>
<dbReference type="InterPro" id="IPR035999">
    <property type="entry name" value="Sec7_dom_sf"/>
</dbReference>
<evidence type="ECO:0000313" key="4">
    <source>
        <dbReference type="Proteomes" id="UP000054886"/>
    </source>
</evidence>
<dbReference type="GO" id="GO:0034067">
    <property type="term" value="P:protein localization to Golgi apparatus"/>
    <property type="evidence" value="ECO:0007669"/>
    <property type="project" value="EnsemblFungi"/>
</dbReference>
<evidence type="ECO:0000313" key="3">
    <source>
        <dbReference type="EMBL" id="KTB02623.1"/>
    </source>
</evidence>
<dbReference type="GO" id="GO:0032014">
    <property type="term" value="P:positive regulation of ARF protein signal transduction"/>
    <property type="evidence" value="ECO:0007669"/>
    <property type="project" value="EnsemblFungi"/>
</dbReference>
<dbReference type="GO" id="GO:0034976">
    <property type="term" value="P:response to endoplasmic reticulum stress"/>
    <property type="evidence" value="ECO:0007669"/>
    <property type="project" value="EnsemblFungi"/>
</dbReference>
<feature type="region of interest" description="Disordered" evidence="1">
    <location>
        <begin position="452"/>
        <end position="478"/>
    </location>
</feature>
<dbReference type="VEuPathDB" id="FungiDB:GWK60_K07909"/>
<dbReference type="InterPro" id="IPR023394">
    <property type="entry name" value="Sec7_C_sf"/>
</dbReference>
<dbReference type="GO" id="GO:0000139">
    <property type="term" value="C:Golgi membrane"/>
    <property type="evidence" value="ECO:0007669"/>
    <property type="project" value="EnsemblFungi"/>
</dbReference>
<feature type="compositionally biased region" description="Low complexity" evidence="1">
    <location>
        <begin position="150"/>
        <end position="159"/>
    </location>
</feature>
<dbReference type="Pfam" id="PF01369">
    <property type="entry name" value="Sec7"/>
    <property type="match status" value="1"/>
</dbReference>
<dbReference type="VEuPathDB" id="FungiDB:CAGL0K08096g"/>
<feature type="compositionally biased region" description="Polar residues" evidence="1">
    <location>
        <begin position="28"/>
        <end position="49"/>
    </location>
</feature>
<feature type="region of interest" description="Disordered" evidence="1">
    <location>
        <begin position="188"/>
        <end position="272"/>
    </location>
</feature>
<protein>
    <submittedName>
        <fullName evidence="3">Arf guanine nucleotide exchange factor SYT1</fullName>
    </submittedName>
</protein>
<accession>A0A0W0D7L5</accession>
<feature type="region of interest" description="Disordered" evidence="1">
    <location>
        <begin position="374"/>
        <end position="426"/>
    </location>
</feature>
<feature type="region of interest" description="Disordered" evidence="1">
    <location>
        <begin position="80"/>
        <end position="108"/>
    </location>
</feature>
<feature type="compositionally biased region" description="Polar residues" evidence="1">
    <location>
        <begin position="214"/>
        <end position="223"/>
    </location>
</feature>
<dbReference type="InterPro" id="IPR000904">
    <property type="entry name" value="Sec7_dom"/>
</dbReference>
<feature type="domain" description="SEC7" evidence="2">
    <location>
        <begin position="492"/>
        <end position="634"/>
    </location>
</feature>
<evidence type="ECO:0000256" key="1">
    <source>
        <dbReference type="SAM" id="MobiDB-lite"/>
    </source>
</evidence>
<dbReference type="PANTHER" id="PTHR10663:SF405">
    <property type="entry name" value="ARF GUANINE NUCLEOTIDE EXCHANGE FACTOR SYT1"/>
    <property type="match status" value="1"/>
</dbReference>
<reference evidence="3 4" key="1">
    <citation type="submission" date="2015-10" db="EMBL/GenBank/DDBJ databases">
        <title>Draft genomes sequences of Candida glabrata isolates 1A, 1B, 2A, 2B, 3A and 3B.</title>
        <authorList>
            <person name="Haavelsrud O.E."/>
            <person name="Gaustad P."/>
        </authorList>
    </citation>
    <scope>NUCLEOTIDE SEQUENCE [LARGE SCALE GENOMIC DNA]</scope>
    <source>
        <strain evidence="3">910700640</strain>
    </source>
</reference>
<proteinExistence type="predicted"/>
<dbReference type="GO" id="GO:0005085">
    <property type="term" value="F:guanyl-nucleotide exchange factor activity"/>
    <property type="evidence" value="ECO:0007669"/>
    <property type="project" value="EnsemblFungi"/>
</dbReference>
<dbReference type="GO" id="GO:0006887">
    <property type="term" value="P:exocytosis"/>
    <property type="evidence" value="ECO:0007669"/>
    <property type="project" value="EnsemblFungi"/>
</dbReference>
<dbReference type="VEuPathDB" id="FungiDB:B1J91_K08096g"/>
<feature type="region of interest" description="Disordered" evidence="1">
    <location>
        <begin position="16"/>
        <end position="52"/>
    </location>
</feature>
<feature type="compositionally biased region" description="Polar residues" evidence="1">
    <location>
        <begin position="379"/>
        <end position="392"/>
    </location>
</feature>
<feature type="compositionally biased region" description="Polar residues" evidence="1">
    <location>
        <begin position="452"/>
        <end position="464"/>
    </location>
</feature>
<gene>
    <name evidence="3" type="ORF">AO440_003592</name>
</gene>
<name>A0A0W0D7L5_CANGB</name>
<evidence type="ECO:0000259" key="2">
    <source>
        <dbReference type="PROSITE" id="PS50190"/>
    </source>
</evidence>
<feature type="compositionally biased region" description="Polar residues" evidence="1">
    <location>
        <begin position="233"/>
        <end position="272"/>
    </location>
</feature>
<dbReference type="Gene3D" id="1.10.1000.11">
    <property type="entry name" value="Arf Nucleotide-binding Site Opener,domain 2"/>
    <property type="match status" value="1"/>
</dbReference>
<dbReference type="EMBL" id="LLZZ01000123">
    <property type="protein sequence ID" value="KTB02623.1"/>
    <property type="molecule type" value="Genomic_DNA"/>
</dbReference>
<comment type="caution">
    <text evidence="3">The sequence shown here is derived from an EMBL/GenBank/DDBJ whole genome shotgun (WGS) entry which is preliminary data.</text>
</comment>
<feature type="compositionally biased region" description="Polar residues" evidence="1">
    <location>
        <begin position="86"/>
        <end position="97"/>
    </location>
</feature>